<dbReference type="EMBL" id="CM017691">
    <property type="protein sequence ID" value="TYH22709.1"/>
    <property type="molecule type" value="Genomic_DNA"/>
</dbReference>
<dbReference type="AlphaFoldDB" id="A0A5D2GZI3"/>
<dbReference type="Pfam" id="PF05742">
    <property type="entry name" value="TANGO2"/>
    <property type="match status" value="1"/>
</dbReference>
<dbReference type="InterPro" id="IPR008551">
    <property type="entry name" value="TANGO2"/>
</dbReference>
<name>A0A5D2GZI3_GOSDA</name>
<sequence>MSSSFFWLSMKSTAVNSIEPFSCREISTMCIAVFMWETHPLYPFILFLNRGEYHNRPTEPLIWWEGGEILGGRDGKLVGHGWLLLGMVDWLLSPILGNSNPFLKLKVEEISLLISCRVIFILLVVKISVGCHIGVDEEKSSCGIICPRSALGNSLGINP</sequence>
<keyword evidence="2" id="KW-1185">Reference proteome</keyword>
<organism evidence="1 2">
    <name type="scientific">Gossypium darwinii</name>
    <name type="common">Darwin's cotton</name>
    <name type="synonym">Gossypium barbadense var. darwinii</name>
    <dbReference type="NCBI Taxonomy" id="34276"/>
    <lineage>
        <taxon>Eukaryota</taxon>
        <taxon>Viridiplantae</taxon>
        <taxon>Streptophyta</taxon>
        <taxon>Embryophyta</taxon>
        <taxon>Tracheophyta</taxon>
        <taxon>Spermatophyta</taxon>
        <taxon>Magnoliopsida</taxon>
        <taxon>eudicotyledons</taxon>
        <taxon>Gunneridae</taxon>
        <taxon>Pentapetalae</taxon>
        <taxon>rosids</taxon>
        <taxon>malvids</taxon>
        <taxon>Malvales</taxon>
        <taxon>Malvaceae</taxon>
        <taxon>Malvoideae</taxon>
        <taxon>Gossypium</taxon>
    </lineage>
</organism>
<reference evidence="1 2" key="1">
    <citation type="submission" date="2019-06" db="EMBL/GenBank/DDBJ databases">
        <title>WGS assembly of Gossypium darwinii.</title>
        <authorList>
            <person name="Chen Z.J."/>
            <person name="Sreedasyam A."/>
            <person name="Ando A."/>
            <person name="Song Q."/>
            <person name="De L."/>
            <person name="Hulse-Kemp A."/>
            <person name="Ding M."/>
            <person name="Ye W."/>
            <person name="Kirkbride R."/>
            <person name="Jenkins J."/>
            <person name="Plott C."/>
            <person name="Lovell J."/>
            <person name="Lin Y.-M."/>
            <person name="Vaughn R."/>
            <person name="Liu B."/>
            <person name="Li W."/>
            <person name="Simpson S."/>
            <person name="Scheffler B."/>
            <person name="Saski C."/>
            <person name="Grover C."/>
            <person name="Hu G."/>
            <person name="Conover J."/>
            <person name="Carlson J."/>
            <person name="Shu S."/>
            <person name="Boston L."/>
            <person name="Williams M."/>
            <person name="Peterson D."/>
            <person name="Mcgee K."/>
            <person name="Jones D."/>
            <person name="Wendel J."/>
            <person name="Stelly D."/>
            <person name="Grimwood J."/>
            <person name="Schmutz J."/>
        </authorList>
    </citation>
    <scope>NUCLEOTIDE SEQUENCE [LARGE SCALE GENOMIC DNA]</scope>
    <source>
        <strain evidence="1">1808015.09</strain>
    </source>
</reference>
<evidence type="ECO:0000313" key="1">
    <source>
        <dbReference type="EMBL" id="TYH22709.1"/>
    </source>
</evidence>
<proteinExistence type="predicted"/>
<dbReference type="Proteomes" id="UP000323506">
    <property type="component" value="Chromosome A04"/>
</dbReference>
<gene>
    <name evidence="1" type="ORF">ES288_A04G150400v1</name>
</gene>
<evidence type="ECO:0000313" key="2">
    <source>
        <dbReference type="Proteomes" id="UP000323506"/>
    </source>
</evidence>
<protein>
    <submittedName>
        <fullName evidence="1">Uncharacterized protein</fullName>
    </submittedName>
</protein>
<dbReference type="PANTHER" id="PTHR17985">
    <property type="entry name" value="SER/THR-RICH PROTEIN T10 IN DGCR REGION"/>
    <property type="match status" value="1"/>
</dbReference>
<accession>A0A5D2GZI3</accession>
<dbReference type="EMBL" id="CM017691">
    <property type="protein sequence ID" value="TYH22712.1"/>
    <property type="molecule type" value="Genomic_DNA"/>
</dbReference>
<dbReference type="PANTHER" id="PTHR17985:SF16">
    <property type="entry name" value="TRANSPORT_GOLGI ORGANIZATION-LIKE PROTEIN (DUF833)"/>
    <property type="match status" value="1"/>
</dbReference>